<feature type="compositionally biased region" description="Basic and acidic residues" evidence="5">
    <location>
        <begin position="265"/>
        <end position="292"/>
    </location>
</feature>
<dbReference type="AlphaFoldDB" id="A0A1A8FMC1"/>
<dbReference type="GO" id="GO:0005737">
    <property type="term" value="C:cytoplasm"/>
    <property type="evidence" value="ECO:0007669"/>
    <property type="project" value="TreeGrafter"/>
</dbReference>
<dbReference type="Pfam" id="PF10516">
    <property type="entry name" value="SHNi-TPR"/>
    <property type="match status" value="1"/>
</dbReference>
<feature type="compositionally biased region" description="Basic and acidic residues" evidence="5">
    <location>
        <begin position="546"/>
        <end position="562"/>
    </location>
</feature>
<dbReference type="Gene3D" id="3.30.70.330">
    <property type="match status" value="1"/>
</dbReference>
<reference evidence="7" key="1">
    <citation type="submission" date="2016-05" db="EMBL/GenBank/DDBJ databases">
        <authorList>
            <person name="Lavstsen T."/>
            <person name="Jespersen J.S."/>
        </authorList>
    </citation>
    <scope>NUCLEOTIDE SEQUENCE</scope>
    <source>
        <tissue evidence="7">Brain</tissue>
    </source>
</reference>
<feature type="compositionally biased region" description="Basic and acidic residues" evidence="5">
    <location>
        <begin position="193"/>
        <end position="217"/>
    </location>
</feature>
<protein>
    <submittedName>
        <fullName evidence="7">Nuclear autoantigenic sperm protein (Histone-binding)</fullName>
    </submittedName>
</protein>
<dbReference type="Pfam" id="PF04847">
    <property type="entry name" value="Calcipressin"/>
    <property type="match status" value="1"/>
</dbReference>
<feature type="compositionally biased region" description="Polar residues" evidence="5">
    <location>
        <begin position="491"/>
        <end position="502"/>
    </location>
</feature>
<evidence type="ECO:0000256" key="2">
    <source>
        <dbReference type="ARBA" id="ARBA00024927"/>
    </source>
</evidence>
<dbReference type="InterPro" id="IPR035979">
    <property type="entry name" value="RBD_domain_sf"/>
</dbReference>
<name>A0A1A8FMC1_9TELE</name>
<dbReference type="InterPro" id="IPR019734">
    <property type="entry name" value="TPR_rpt"/>
</dbReference>
<feature type="coiled-coil region" evidence="4">
    <location>
        <begin position="427"/>
        <end position="477"/>
    </location>
</feature>
<evidence type="ECO:0000256" key="4">
    <source>
        <dbReference type="SAM" id="Coils"/>
    </source>
</evidence>
<evidence type="ECO:0000313" key="7">
    <source>
        <dbReference type="EMBL" id="SBQ59896.1"/>
    </source>
</evidence>
<feature type="domain" description="Tetratricopeptide SHNi-TPR" evidence="6">
    <location>
        <begin position="361"/>
        <end position="395"/>
    </location>
</feature>
<dbReference type="GO" id="GO:0003676">
    <property type="term" value="F:nucleic acid binding"/>
    <property type="evidence" value="ECO:0007669"/>
    <property type="project" value="InterPro"/>
</dbReference>
<comment type="function">
    <text evidence="2">Inhibits calcineurin-dependent transcriptional responses by binding to the catalytic domain of calcineurin A. Could play a role during central nervous system development.</text>
</comment>
<feature type="compositionally biased region" description="Polar residues" evidence="5">
    <location>
        <begin position="588"/>
        <end position="600"/>
    </location>
</feature>
<feature type="compositionally biased region" description="Low complexity" evidence="5">
    <location>
        <begin position="508"/>
        <end position="518"/>
    </location>
</feature>
<keyword evidence="4" id="KW-0175">Coiled coil</keyword>
<proteinExistence type="inferred from homology"/>
<dbReference type="EMBL" id="HAEB01013369">
    <property type="protein sequence ID" value="SBQ59896.1"/>
    <property type="molecule type" value="Transcribed_RNA"/>
</dbReference>
<accession>A0A1A8FMC1</accession>
<dbReference type="GO" id="GO:0019722">
    <property type="term" value="P:calcium-mediated signaling"/>
    <property type="evidence" value="ECO:0007669"/>
    <property type="project" value="InterPro"/>
</dbReference>
<dbReference type="GO" id="GO:0005634">
    <property type="term" value="C:nucleus"/>
    <property type="evidence" value="ECO:0007669"/>
    <property type="project" value="TreeGrafter"/>
</dbReference>
<dbReference type="SMART" id="SM00028">
    <property type="entry name" value="TPR"/>
    <property type="match status" value="2"/>
</dbReference>
<dbReference type="FunFam" id="3.30.70.330:FF:000092">
    <property type="entry name" value="Calcipressin-2 isoform 2"/>
    <property type="match status" value="1"/>
</dbReference>
<keyword evidence="3" id="KW-0802">TPR repeat</keyword>
<dbReference type="GO" id="GO:0008597">
    <property type="term" value="F:calcium-dependent protein serine/threonine phosphatase regulator activity"/>
    <property type="evidence" value="ECO:0007669"/>
    <property type="project" value="TreeGrafter"/>
</dbReference>
<dbReference type="InterPro" id="IPR006931">
    <property type="entry name" value="Calcipressin"/>
</dbReference>
<dbReference type="SUPFAM" id="SSF48452">
    <property type="entry name" value="TPR-like"/>
    <property type="match status" value="1"/>
</dbReference>
<feature type="repeat" description="TPR" evidence="3">
    <location>
        <begin position="358"/>
        <end position="391"/>
    </location>
</feature>
<evidence type="ECO:0000256" key="1">
    <source>
        <dbReference type="ARBA" id="ARBA00008209"/>
    </source>
</evidence>
<dbReference type="SUPFAM" id="SSF54928">
    <property type="entry name" value="RNA-binding domain, RBD"/>
    <property type="match status" value="1"/>
</dbReference>
<gene>
    <name evidence="7" type="primary">NASP</name>
</gene>
<evidence type="ECO:0000259" key="6">
    <source>
        <dbReference type="Pfam" id="PF10516"/>
    </source>
</evidence>
<sequence>MVTIIACEVDTEVFTSDKMQERFEALFRIYDEQVTFQMFKSFRRVRINFSTPEAAARARIELHESEFNGKKLKLYFAQIQNGDEDIDKSYLAPPQPVKQFLISPPASPPVGWSQSEDATPVINYDLLCAVAKLGPGEKYELHAGTESTPSVVVHVCESETEEDEAVRPKQQIVQTRRPDGAPKIINLCNSGAEETREELRKQVYDSMAEEEKVESKDVTSSSQVEEEGGSDEHGLTGSEEPSGSSENEEAKSSVQLGSDASAQDVGDKSEGLNAREDQTEPEKQNDAEIKDESDPEAEEVEGESEDDDDDEDEEDGEKAAQDDEEDEVGNLQLAWEMLEVAKVIFKRKESKDEQLMAAQAYLKLGEVSAESGNYPQALVDFQDCLALQLTHLPPHSRLLAETHYHIATTFCYMGHYSHAIQHYNSSIKVIETRLAMLQEIIDAAEGADGATEEKKEMEELNQLLPDIRERVVDAKESMRTASAASQAIQQTLGTASTSSTLPCENGGPSSSSAFAAPSQIPVKACDGASSSKAVSDISHLVRKKRKPEEESPVKDTDAKQLKQEVAVNGGGDSSASHSKEIQEEKSQEPATQSASVDSSA</sequence>
<dbReference type="PANTHER" id="PTHR10300:SF6">
    <property type="entry name" value="CALCIPRESSIN-3"/>
    <property type="match status" value="1"/>
</dbReference>
<comment type="similarity">
    <text evidence="1">Belongs to the RCAN family.</text>
</comment>
<reference evidence="7" key="2">
    <citation type="submission" date="2016-06" db="EMBL/GenBank/DDBJ databases">
        <title>The genome of a short-lived fish provides insights into sex chromosome evolution and the genetic control of aging.</title>
        <authorList>
            <person name="Reichwald K."/>
            <person name="Felder M."/>
            <person name="Petzold A."/>
            <person name="Koch P."/>
            <person name="Groth M."/>
            <person name="Platzer M."/>
        </authorList>
    </citation>
    <scope>NUCLEOTIDE SEQUENCE</scope>
    <source>
        <tissue evidence="7">Brain</tissue>
    </source>
</reference>
<feature type="compositionally biased region" description="Acidic residues" evidence="5">
    <location>
        <begin position="293"/>
        <end position="327"/>
    </location>
</feature>
<dbReference type="PROSITE" id="PS50005">
    <property type="entry name" value="TPR"/>
    <property type="match status" value="1"/>
</dbReference>
<dbReference type="InterPro" id="IPR011990">
    <property type="entry name" value="TPR-like_helical_dom_sf"/>
</dbReference>
<dbReference type="PANTHER" id="PTHR10300">
    <property type="entry name" value="CALCIPRESSIN"/>
    <property type="match status" value="1"/>
</dbReference>
<feature type="compositionally biased region" description="Basic and acidic residues" evidence="5">
    <location>
        <begin position="577"/>
        <end position="587"/>
    </location>
</feature>
<feature type="compositionally biased region" description="Polar residues" evidence="5">
    <location>
        <begin position="252"/>
        <end position="261"/>
    </location>
</feature>
<feature type="region of interest" description="Disordered" evidence="5">
    <location>
        <begin position="159"/>
        <end position="327"/>
    </location>
</feature>
<dbReference type="InterPro" id="IPR019544">
    <property type="entry name" value="Tetratricopeptide_SHNi-TPR_dom"/>
</dbReference>
<evidence type="ECO:0000256" key="5">
    <source>
        <dbReference type="SAM" id="MobiDB-lite"/>
    </source>
</evidence>
<feature type="region of interest" description="Disordered" evidence="5">
    <location>
        <begin position="482"/>
        <end position="600"/>
    </location>
</feature>
<organism evidence="7">
    <name type="scientific">Nothobranchius korthausae</name>
    <dbReference type="NCBI Taxonomy" id="1143690"/>
    <lineage>
        <taxon>Eukaryota</taxon>
        <taxon>Metazoa</taxon>
        <taxon>Chordata</taxon>
        <taxon>Craniata</taxon>
        <taxon>Vertebrata</taxon>
        <taxon>Euteleostomi</taxon>
        <taxon>Actinopterygii</taxon>
        <taxon>Neopterygii</taxon>
        <taxon>Teleostei</taxon>
        <taxon>Neoteleostei</taxon>
        <taxon>Acanthomorphata</taxon>
        <taxon>Ovalentaria</taxon>
        <taxon>Atherinomorphae</taxon>
        <taxon>Cyprinodontiformes</taxon>
        <taxon>Nothobranchiidae</taxon>
        <taxon>Nothobranchius</taxon>
    </lineage>
</organism>
<evidence type="ECO:0000256" key="3">
    <source>
        <dbReference type="PROSITE-ProRule" id="PRU00339"/>
    </source>
</evidence>
<dbReference type="InterPro" id="IPR012677">
    <property type="entry name" value="Nucleotide-bd_a/b_plait_sf"/>
</dbReference>
<dbReference type="Gene3D" id="1.25.40.10">
    <property type="entry name" value="Tetratricopeptide repeat domain"/>
    <property type="match status" value="1"/>
</dbReference>